<dbReference type="Proteomes" id="UP001501153">
    <property type="component" value="Unassembled WGS sequence"/>
</dbReference>
<feature type="transmembrane region" description="Helical" evidence="1">
    <location>
        <begin position="7"/>
        <end position="27"/>
    </location>
</feature>
<dbReference type="RefSeq" id="WP_345233115.1">
    <property type="nucleotide sequence ID" value="NZ_BAABGZ010000008.1"/>
</dbReference>
<evidence type="ECO:0000313" key="2">
    <source>
        <dbReference type="EMBL" id="GAA4347577.1"/>
    </source>
</evidence>
<keyword evidence="1" id="KW-0812">Transmembrane</keyword>
<accession>A0ABP8HYG0</accession>
<feature type="transmembrane region" description="Helical" evidence="1">
    <location>
        <begin position="39"/>
        <end position="59"/>
    </location>
</feature>
<keyword evidence="3" id="KW-1185">Reference proteome</keyword>
<organism evidence="2 3">
    <name type="scientific">Hymenobacter saemangeumensis</name>
    <dbReference type="NCBI Taxonomy" id="1084522"/>
    <lineage>
        <taxon>Bacteria</taxon>
        <taxon>Pseudomonadati</taxon>
        <taxon>Bacteroidota</taxon>
        <taxon>Cytophagia</taxon>
        <taxon>Cytophagales</taxon>
        <taxon>Hymenobacteraceae</taxon>
        <taxon>Hymenobacter</taxon>
    </lineage>
</organism>
<evidence type="ECO:0000256" key="1">
    <source>
        <dbReference type="SAM" id="Phobius"/>
    </source>
</evidence>
<reference evidence="3" key="1">
    <citation type="journal article" date="2019" name="Int. J. Syst. Evol. Microbiol.">
        <title>The Global Catalogue of Microorganisms (GCM) 10K type strain sequencing project: providing services to taxonomists for standard genome sequencing and annotation.</title>
        <authorList>
            <consortium name="The Broad Institute Genomics Platform"/>
            <consortium name="The Broad Institute Genome Sequencing Center for Infectious Disease"/>
            <person name="Wu L."/>
            <person name="Ma J."/>
        </authorList>
    </citation>
    <scope>NUCLEOTIDE SEQUENCE [LARGE SCALE GENOMIC DNA]</scope>
    <source>
        <strain evidence="3">JCM 17923</strain>
    </source>
</reference>
<sequence>MNTLTQLAARFVHWAFWYCTDFMVNLANLTHTSYDEANTWVLLLLIPALLALLIGIRIVQWFQLRKLKVKS</sequence>
<keyword evidence="1" id="KW-1133">Transmembrane helix</keyword>
<evidence type="ECO:0000313" key="3">
    <source>
        <dbReference type="Proteomes" id="UP001501153"/>
    </source>
</evidence>
<proteinExistence type="predicted"/>
<comment type="caution">
    <text evidence="2">The sequence shown here is derived from an EMBL/GenBank/DDBJ whole genome shotgun (WGS) entry which is preliminary data.</text>
</comment>
<keyword evidence="1" id="KW-0472">Membrane</keyword>
<protein>
    <submittedName>
        <fullName evidence="2">Uncharacterized protein</fullName>
    </submittedName>
</protein>
<name>A0ABP8HYG0_9BACT</name>
<gene>
    <name evidence="2" type="ORF">GCM10023185_02710</name>
</gene>
<dbReference type="EMBL" id="BAABGZ010000008">
    <property type="protein sequence ID" value="GAA4347577.1"/>
    <property type="molecule type" value="Genomic_DNA"/>
</dbReference>